<dbReference type="GO" id="GO:0042597">
    <property type="term" value="C:periplasmic space"/>
    <property type="evidence" value="ECO:0007669"/>
    <property type="project" value="UniProtKB-SubCell"/>
</dbReference>
<proteinExistence type="predicted"/>
<dbReference type="PANTHER" id="PTHR39210:SF1">
    <property type="entry name" value="HEPARIN-SULFATE LYASE"/>
    <property type="match status" value="1"/>
</dbReference>
<feature type="domain" description="Heparin-sulfate lyase N-terminal" evidence="6">
    <location>
        <begin position="145"/>
        <end position="325"/>
    </location>
</feature>
<evidence type="ECO:0000256" key="4">
    <source>
        <dbReference type="ARBA" id="ARBA00023239"/>
    </source>
</evidence>
<keyword evidence="2" id="KW-0732">Signal</keyword>
<dbReference type="Pfam" id="PF16889">
    <property type="entry name" value="Hepar_II_III_N"/>
    <property type="match status" value="1"/>
</dbReference>
<organism evidence="7 8">
    <name type="scientific">Sulfuriroseicoccus oceanibius</name>
    <dbReference type="NCBI Taxonomy" id="2707525"/>
    <lineage>
        <taxon>Bacteria</taxon>
        <taxon>Pseudomonadati</taxon>
        <taxon>Verrucomicrobiota</taxon>
        <taxon>Verrucomicrobiia</taxon>
        <taxon>Verrucomicrobiales</taxon>
        <taxon>Verrucomicrobiaceae</taxon>
        <taxon>Sulfuriroseicoccus</taxon>
    </lineage>
</organism>
<dbReference type="Pfam" id="PF07940">
    <property type="entry name" value="Hepar_II_III_C"/>
    <property type="match status" value="1"/>
</dbReference>
<dbReference type="GO" id="GO:0016829">
    <property type="term" value="F:lyase activity"/>
    <property type="evidence" value="ECO:0007669"/>
    <property type="project" value="UniProtKB-KW"/>
</dbReference>
<dbReference type="InterPro" id="IPR008929">
    <property type="entry name" value="Chondroitin_lyas"/>
</dbReference>
<reference evidence="7 8" key="1">
    <citation type="submission" date="2020-12" db="EMBL/GenBank/DDBJ databases">
        <title>Sulforoseuscoccus oceanibium gen. nov., sp. nov., a representative of the phylum Verrucomicrobia with special cytoplasmic membrane, and proposal of Sulforoseuscoccusaceae fam. nov.</title>
        <authorList>
            <person name="Xi F."/>
        </authorList>
    </citation>
    <scope>NUCLEOTIDE SEQUENCE [LARGE SCALE GENOMIC DNA]</scope>
    <source>
        <strain evidence="7 8">T37</strain>
    </source>
</reference>
<comment type="subcellular location">
    <subcellularLocation>
        <location evidence="1">Periplasm</location>
    </subcellularLocation>
</comment>
<evidence type="ECO:0000256" key="1">
    <source>
        <dbReference type="ARBA" id="ARBA00004418"/>
    </source>
</evidence>
<keyword evidence="8" id="KW-1185">Reference proteome</keyword>
<keyword evidence="3" id="KW-0574">Periplasm</keyword>
<dbReference type="PANTHER" id="PTHR39210">
    <property type="entry name" value="HEPARIN-SULFATE LYASE"/>
    <property type="match status" value="1"/>
</dbReference>
<dbReference type="InterPro" id="IPR031680">
    <property type="entry name" value="Hepar_II_III_N"/>
</dbReference>
<sequence length="578" mass="64225">MSQIVGQVRVRVQNRLRDPERILASVDGTGWQVRAGLGELDLCDPVPPQSAADLGGGTFVFIGRRHTFTGAVDWTAEGLPRLWQYNLQYFDWLWSLLKAESGKQKAEIDLAARGKDESGRQKKAESGKRKAEIDCWDVVRMYVFDWIERHPPVKGACGWEPYPTSLRLMNWALLFGVRYREQFVADGEFHDAVMASIAKQVRWLELNLETHIQANHLLENLAALACVGSVLEGTQARATLKRVMPLLERELAEQILPDGLHYERSAMYHLRMLWLVEMLGATMSPVEERSLSLGSSDLGDLAARMRGALGMMRHPDGGIAQFNDAVRGVYNDGWSDAPEIGAWALPDAGYYGFRNVDGDYLAVDAGAIGPDYQPGHAHADYLSFELSLDGQRIITDTGVGTYDAGEMRRFDRSTAAHSTVEVAGENSCEVWGAFRVGRRVEPRVNEWIPGANSMVLDAEHGGYVHLPCKAVHRRRIEWENDGLVIEDRVRLVSPARLVSRLCFAPGVSLEVADGAAVIRSNGRSYALSWNADVDVQVENCLAHPSFGAGLERSVLVVRLPADGPEAYCRFEIRKIRGN</sequence>
<evidence type="ECO:0000256" key="2">
    <source>
        <dbReference type="ARBA" id="ARBA00022729"/>
    </source>
</evidence>
<dbReference type="Proteomes" id="UP000475117">
    <property type="component" value="Chromosome"/>
</dbReference>
<dbReference type="EMBL" id="CP066776">
    <property type="protein sequence ID" value="QQL44306.1"/>
    <property type="molecule type" value="Genomic_DNA"/>
</dbReference>
<accession>A0A6B3L9V0</accession>
<evidence type="ECO:0000313" key="8">
    <source>
        <dbReference type="Proteomes" id="UP000475117"/>
    </source>
</evidence>
<feature type="domain" description="Heparinase II/III-like C-terminal" evidence="5">
    <location>
        <begin position="341"/>
        <end position="558"/>
    </location>
</feature>
<evidence type="ECO:0000259" key="5">
    <source>
        <dbReference type="Pfam" id="PF07940"/>
    </source>
</evidence>
<dbReference type="Gene3D" id="2.70.98.70">
    <property type="match status" value="1"/>
</dbReference>
<name>A0A6B3L9V0_9BACT</name>
<dbReference type="InterPro" id="IPR012480">
    <property type="entry name" value="Hepar_II_III_C"/>
</dbReference>
<dbReference type="AlphaFoldDB" id="A0A6B3L9V0"/>
<protein>
    <submittedName>
        <fullName evidence="7">Alginate lyase family protein</fullName>
    </submittedName>
</protein>
<dbReference type="KEGG" id="soa:G3M56_010455"/>
<dbReference type="Gene3D" id="1.50.10.100">
    <property type="entry name" value="Chondroitin AC/alginate lyase"/>
    <property type="match status" value="1"/>
</dbReference>
<evidence type="ECO:0000313" key="7">
    <source>
        <dbReference type="EMBL" id="QQL44306.1"/>
    </source>
</evidence>
<evidence type="ECO:0000256" key="3">
    <source>
        <dbReference type="ARBA" id="ARBA00022764"/>
    </source>
</evidence>
<keyword evidence="4 7" id="KW-0456">Lyase</keyword>
<gene>
    <name evidence="7" type="ORF">G3M56_010455</name>
</gene>
<evidence type="ECO:0000259" key="6">
    <source>
        <dbReference type="Pfam" id="PF16889"/>
    </source>
</evidence>
<dbReference type="RefSeq" id="WP_164362218.1">
    <property type="nucleotide sequence ID" value="NZ_CP066776.1"/>
</dbReference>